<reference evidence="1" key="2">
    <citation type="journal article" date="2023" name="Int. J. Mol. Sci.">
        <title>De Novo Assembly and Annotation of 11 Diverse Shrub Willow (Salix) Genomes Reveals Novel Gene Organization in Sex-Linked Regions.</title>
        <authorList>
            <person name="Hyden B."/>
            <person name="Feng K."/>
            <person name="Yates T.B."/>
            <person name="Jawdy S."/>
            <person name="Cereghino C."/>
            <person name="Smart L.B."/>
            <person name="Muchero W."/>
        </authorList>
    </citation>
    <scope>NUCLEOTIDE SEQUENCE</scope>
    <source>
        <tissue evidence="1">Shoot tip</tissue>
    </source>
</reference>
<sequence length="84" mass="8958">MGDLPSCVSLTPCKSQQMSSHPACNFSSLAFRYSRAGSTTVHPFTWPLQRGQASSVASHFSTGQLESETKIGLSAVLVDEILLA</sequence>
<keyword evidence="2" id="KW-1185">Reference proteome</keyword>
<gene>
    <name evidence="1" type="ORF">OIU79_007777</name>
</gene>
<dbReference type="EMBL" id="JAPFFK010000015">
    <property type="protein sequence ID" value="KAJ6711393.1"/>
    <property type="molecule type" value="Genomic_DNA"/>
</dbReference>
<accession>A0A9Q0TGW9</accession>
<evidence type="ECO:0000313" key="2">
    <source>
        <dbReference type="Proteomes" id="UP001151532"/>
    </source>
</evidence>
<dbReference type="AlphaFoldDB" id="A0A9Q0TGW9"/>
<proteinExistence type="predicted"/>
<name>A0A9Q0TGW9_SALPP</name>
<reference evidence="1" key="1">
    <citation type="submission" date="2022-11" db="EMBL/GenBank/DDBJ databases">
        <authorList>
            <person name="Hyden B.L."/>
            <person name="Feng K."/>
            <person name="Yates T."/>
            <person name="Jawdy S."/>
            <person name="Smart L.B."/>
            <person name="Muchero W."/>
        </authorList>
    </citation>
    <scope>NUCLEOTIDE SEQUENCE</scope>
    <source>
        <tissue evidence="1">Shoot tip</tissue>
    </source>
</reference>
<dbReference type="Proteomes" id="UP001151532">
    <property type="component" value="Chromosome 1"/>
</dbReference>
<organism evidence="1 2">
    <name type="scientific">Salix purpurea</name>
    <name type="common">Purple osier willow</name>
    <dbReference type="NCBI Taxonomy" id="77065"/>
    <lineage>
        <taxon>Eukaryota</taxon>
        <taxon>Viridiplantae</taxon>
        <taxon>Streptophyta</taxon>
        <taxon>Embryophyta</taxon>
        <taxon>Tracheophyta</taxon>
        <taxon>Spermatophyta</taxon>
        <taxon>Magnoliopsida</taxon>
        <taxon>eudicotyledons</taxon>
        <taxon>Gunneridae</taxon>
        <taxon>Pentapetalae</taxon>
        <taxon>rosids</taxon>
        <taxon>fabids</taxon>
        <taxon>Malpighiales</taxon>
        <taxon>Salicaceae</taxon>
        <taxon>Saliceae</taxon>
        <taxon>Salix</taxon>
    </lineage>
</organism>
<protein>
    <submittedName>
        <fullName evidence="1">Uncharacterized protein</fullName>
    </submittedName>
</protein>
<evidence type="ECO:0000313" key="1">
    <source>
        <dbReference type="EMBL" id="KAJ6711393.1"/>
    </source>
</evidence>
<comment type="caution">
    <text evidence="1">The sequence shown here is derived from an EMBL/GenBank/DDBJ whole genome shotgun (WGS) entry which is preliminary data.</text>
</comment>